<evidence type="ECO:0000259" key="14">
    <source>
        <dbReference type="PROSITE" id="PS51839"/>
    </source>
</evidence>
<dbReference type="Pfam" id="PF22117">
    <property type="entry name" value="Fer4_Nqo3"/>
    <property type="match status" value="1"/>
</dbReference>
<dbReference type="PROSITE" id="PS00643">
    <property type="entry name" value="COMPLEX1_75K_3"/>
    <property type="match status" value="1"/>
</dbReference>
<evidence type="ECO:0000256" key="2">
    <source>
        <dbReference type="ARBA" id="ARBA00005404"/>
    </source>
</evidence>
<dbReference type="RefSeq" id="WP_068707619.1">
    <property type="nucleotide sequence ID" value="NZ_LRIE01000059.1"/>
</dbReference>
<keyword evidence="15" id="KW-0560">Oxidoreductase</keyword>
<dbReference type="Pfam" id="PF00384">
    <property type="entry name" value="Molybdopterin"/>
    <property type="match status" value="1"/>
</dbReference>
<feature type="compositionally biased region" description="Low complexity" evidence="11">
    <location>
        <begin position="1"/>
        <end position="21"/>
    </location>
</feature>
<keyword evidence="9" id="KW-0520">NAD</keyword>
<evidence type="ECO:0000256" key="10">
    <source>
        <dbReference type="ARBA" id="ARBA00034078"/>
    </source>
</evidence>
<feature type="domain" description="4Fe-4S His(Cys)3-ligated-type" evidence="14">
    <location>
        <begin position="114"/>
        <end position="153"/>
    </location>
</feature>
<dbReference type="SMART" id="SM00929">
    <property type="entry name" value="NADH-G_4Fe-4S_3"/>
    <property type="match status" value="1"/>
</dbReference>
<evidence type="ECO:0000256" key="6">
    <source>
        <dbReference type="ARBA" id="ARBA00022967"/>
    </source>
</evidence>
<dbReference type="PROSITE" id="PS00642">
    <property type="entry name" value="COMPLEX1_75K_2"/>
    <property type="match status" value="1"/>
</dbReference>
<dbReference type="NCBIfam" id="NF005895">
    <property type="entry name" value="PRK07860.1"/>
    <property type="match status" value="1"/>
</dbReference>
<dbReference type="Pfam" id="PF10588">
    <property type="entry name" value="NADH-G_4Fe-4S_3"/>
    <property type="match status" value="1"/>
</dbReference>
<dbReference type="InterPro" id="IPR006963">
    <property type="entry name" value="Mopterin_OxRdtase_4Fe-4S_dom"/>
</dbReference>
<evidence type="ECO:0000259" key="12">
    <source>
        <dbReference type="PROSITE" id="PS51085"/>
    </source>
</evidence>
<dbReference type="SUPFAM" id="SSF53706">
    <property type="entry name" value="Formate dehydrogenase/DMSO reductase, domains 1-3"/>
    <property type="match status" value="1"/>
</dbReference>
<dbReference type="InterPro" id="IPR009010">
    <property type="entry name" value="Asp_de-COase-like_dom_sf"/>
</dbReference>
<comment type="cofactor">
    <cofactor evidence="10">
        <name>[2Fe-2S] cluster</name>
        <dbReference type="ChEBI" id="CHEBI:190135"/>
    </cofactor>
</comment>
<dbReference type="InterPro" id="IPR054351">
    <property type="entry name" value="NADH_UbQ_OxRdtase_ferredoxin"/>
</dbReference>
<dbReference type="InterPro" id="IPR036010">
    <property type="entry name" value="2Fe-2S_ferredoxin-like_sf"/>
</dbReference>
<comment type="cofactor">
    <cofactor evidence="1">
        <name>[4Fe-4S] cluster</name>
        <dbReference type="ChEBI" id="CHEBI:49883"/>
    </cofactor>
</comment>
<dbReference type="GO" id="GO:0051537">
    <property type="term" value="F:2 iron, 2 sulfur cluster binding"/>
    <property type="evidence" value="ECO:0007669"/>
    <property type="project" value="UniProtKB-KW"/>
</dbReference>
<dbReference type="InterPro" id="IPR019574">
    <property type="entry name" value="NADH_UbQ_OxRdtase_Gsu_4Fe4S-bd"/>
</dbReference>
<dbReference type="PATRIC" id="fig|43678.3.peg.1211"/>
<dbReference type="EC" id="1.-.-.-" evidence="15"/>
<dbReference type="OrthoDB" id="9810782at2"/>
<dbReference type="PANTHER" id="PTHR43105">
    <property type="entry name" value="RESPIRATORY NITRATE REDUCTASE"/>
    <property type="match status" value="1"/>
</dbReference>
<sequence length="912" mass="95366">MTTTTSAGTSPAAAAGGAQPPARRDEVTFTIDGIEMAVPKGTLVIRAAEQVGIQIPRFCDHPLLAPAGACRQCLVEVATPDREGNVRPMPKPQASCTLEATPGMVVKTQHTSAVADKAQHGVMELLLINHPLDCPVCDKGGECPLQNQAMSNGRATSRFVDVKRTFPKPIAISTEILLDRERCVLCQRCTRFSAEIAGDAFIDLQKRGAQQQIGRFDARVLGFADGESEPAAPAGSLPYGAQAGFEAPVGAALEDESGRPFASYFSGNTVQICPVGALTGAAYRFRSRPFDLVSTPSVGEHDACGSAIRIDHRRGVVLRRLSGEDPQVNEEWITDKDRFAFAWQDAPDRLTHPLVRDREVDAEGRVTRGELRPASWAEALEVAATGLAQARAAGGVGVLPGGRLTVEDAYAYGKFARVVLGTNDVDHRARVHSTEEADFLAHAVAGTGLGVTFDEIEHAPAVLLVALEAEEEAGVTFLRLRKGVQKHGLRVFSLAPFASRGVQRLDATLLRAAPGTEAEWLDVLATGTQTLFGHDGAVGPDAPESVEEPAEVSALRDALARPGAVVLVGERLAGVPGGYSALLRLVASTGARLAWVPRRAGERGAVEAGTLPALLPGGRPVPDAAARVDVAVAWGVEHLPETPGRSTGEILDALSVGQLGGVLVGGLHSDDLPDPAHTLRALEAAGFVVSLEVRASDVTALADVVLPVAPPVEKAGAFVSWEGRVRTFEAALATTAMPDHRVLDALADAAGLVLGARTTEEVRAEIDQLGSWDGDRPAAPDVAAAEPPAVAPGTAVLAGWRLLLDAARGQDGERFLAGTAKRPVARLSATTAAAADLFEGDVVRVSTDRGSIELPVVITDMVEHVVWLPLGSEGSQVHRELGVAQGALVRIEPAAGASRPGESVQPTDGGAS</sequence>
<dbReference type="GO" id="GO:0008137">
    <property type="term" value="F:NADH dehydrogenase (ubiquinone) activity"/>
    <property type="evidence" value="ECO:0007669"/>
    <property type="project" value="InterPro"/>
</dbReference>
<dbReference type="Proteomes" id="UP000076447">
    <property type="component" value="Unassembled WGS sequence"/>
</dbReference>
<dbReference type="InterPro" id="IPR006656">
    <property type="entry name" value="Mopterin_OxRdtase"/>
</dbReference>
<evidence type="ECO:0000256" key="3">
    <source>
        <dbReference type="ARBA" id="ARBA00022485"/>
    </source>
</evidence>
<comment type="similarity">
    <text evidence="2">Belongs to the complex I 75 kDa subunit family.</text>
</comment>
<dbReference type="AlphaFoldDB" id="A0A163S9C6"/>
<protein>
    <submittedName>
        <fullName evidence="15">NADPH-Fe(3+) oxidoreductase subunit alpha</fullName>
        <ecNumber evidence="15">1.-.-.-</ecNumber>
    </submittedName>
</protein>
<dbReference type="FunFam" id="3.10.20.740:FF:000001">
    <property type="entry name" value="NADH-quinone oxidoreductase subunit G"/>
    <property type="match status" value="1"/>
</dbReference>
<dbReference type="EMBL" id="LRIE01000059">
    <property type="protein sequence ID" value="KZM36141.1"/>
    <property type="molecule type" value="Genomic_DNA"/>
</dbReference>
<evidence type="ECO:0000256" key="9">
    <source>
        <dbReference type="ARBA" id="ARBA00023027"/>
    </source>
</evidence>
<dbReference type="GO" id="GO:0051539">
    <property type="term" value="F:4 iron, 4 sulfur cluster binding"/>
    <property type="evidence" value="ECO:0007669"/>
    <property type="project" value="UniProtKB-KW"/>
</dbReference>
<dbReference type="SUPFAM" id="SSF54292">
    <property type="entry name" value="2Fe-2S ferredoxin-like"/>
    <property type="match status" value="1"/>
</dbReference>
<reference evidence="15 16" key="1">
    <citation type="submission" date="2016-01" db="EMBL/GenBank/DDBJ databases">
        <title>Genome sequence of Oerskovia enterophila VJag, an agar and cellulose degrading bacterium.</title>
        <authorList>
            <person name="Poehlein A."/>
            <person name="Jag V."/>
            <person name="Bengelsdorf F."/>
            <person name="Duerre P."/>
            <person name="Daniel R."/>
        </authorList>
    </citation>
    <scope>NUCLEOTIDE SEQUENCE [LARGE SCALE GENOMIC DNA]</scope>
    <source>
        <strain evidence="15 16">VJag</strain>
    </source>
</reference>
<evidence type="ECO:0000256" key="5">
    <source>
        <dbReference type="ARBA" id="ARBA00022723"/>
    </source>
</evidence>
<dbReference type="GO" id="GO:0016020">
    <property type="term" value="C:membrane"/>
    <property type="evidence" value="ECO:0007669"/>
    <property type="project" value="InterPro"/>
</dbReference>
<dbReference type="Pfam" id="PF22151">
    <property type="entry name" value="Fer4_NDSU1"/>
    <property type="match status" value="1"/>
</dbReference>
<accession>A0A163S9C6</accession>
<dbReference type="Gene3D" id="3.10.20.740">
    <property type="match status" value="1"/>
</dbReference>
<keyword evidence="5" id="KW-0479">Metal-binding</keyword>
<feature type="region of interest" description="Disordered" evidence="11">
    <location>
        <begin position="1"/>
        <end position="24"/>
    </location>
</feature>
<keyword evidence="8" id="KW-0411">Iron-sulfur</keyword>
<dbReference type="PROSITE" id="PS51669">
    <property type="entry name" value="4FE4S_MOW_BIS_MGD"/>
    <property type="match status" value="1"/>
</dbReference>
<feature type="domain" description="4Fe-4S Mo/W bis-MGD-type" evidence="13">
    <location>
        <begin position="292"/>
        <end position="348"/>
    </location>
</feature>
<dbReference type="GO" id="GO:0043546">
    <property type="term" value="F:molybdopterin cofactor binding"/>
    <property type="evidence" value="ECO:0007669"/>
    <property type="project" value="InterPro"/>
</dbReference>
<dbReference type="Gene3D" id="3.30.70.20">
    <property type="match status" value="1"/>
</dbReference>
<proteinExistence type="inferred from homology"/>
<dbReference type="PROSITE" id="PS51839">
    <property type="entry name" value="4FE4S_HC3"/>
    <property type="match status" value="1"/>
</dbReference>
<evidence type="ECO:0000256" key="8">
    <source>
        <dbReference type="ARBA" id="ARBA00023014"/>
    </source>
</evidence>
<dbReference type="PANTHER" id="PTHR43105:SF12">
    <property type="entry name" value="NADH-QUINONE OXIDOREDUCTASE SUBUNIT G"/>
    <property type="match status" value="1"/>
</dbReference>
<evidence type="ECO:0000313" key="15">
    <source>
        <dbReference type="EMBL" id="KZM36141.1"/>
    </source>
</evidence>
<dbReference type="InterPro" id="IPR000283">
    <property type="entry name" value="NADH_UbQ_OxRdtase_75kDa_su_CS"/>
</dbReference>
<gene>
    <name evidence="15" type="primary">sfrA</name>
    <name evidence="15" type="ORF">OJAG_11600</name>
</gene>
<dbReference type="Pfam" id="PF13510">
    <property type="entry name" value="Fer2_4"/>
    <property type="match status" value="1"/>
</dbReference>
<dbReference type="GO" id="GO:0003954">
    <property type="term" value="F:NADH dehydrogenase activity"/>
    <property type="evidence" value="ECO:0007669"/>
    <property type="project" value="TreeGrafter"/>
</dbReference>
<keyword evidence="7" id="KW-0408">Iron</keyword>
<keyword evidence="3" id="KW-0004">4Fe-4S</keyword>
<comment type="caution">
    <text evidence="15">The sequence shown here is derived from an EMBL/GenBank/DDBJ whole genome shotgun (WGS) entry which is preliminary data.</text>
</comment>
<evidence type="ECO:0000313" key="16">
    <source>
        <dbReference type="Proteomes" id="UP000076447"/>
    </source>
</evidence>
<dbReference type="GO" id="GO:0046872">
    <property type="term" value="F:metal ion binding"/>
    <property type="evidence" value="ECO:0007669"/>
    <property type="project" value="UniProtKB-KW"/>
</dbReference>
<dbReference type="Gene3D" id="2.40.40.20">
    <property type="match status" value="1"/>
</dbReference>
<dbReference type="PROSITE" id="PS00641">
    <property type="entry name" value="COMPLEX1_75K_1"/>
    <property type="match status" value="1"/>
</dbReference>
<dbReference type="CDD" id="cd00207">
    <property type="entry name" value="fer2"/>
    <property type="match status" value="1"/>
</dbReference>
<evidence type="ECO:0000256" key="11">
    <source>
        <dbReference type="SAM" id="MobiDB-lite"/>
    </source>
</evidence>
<organism evidence="15 16">
    <name type="scientific">Oerskovia enterophila</name>
    <dbReference type="NCBI Taxonomy" id="43678"/>
    <lineage>
        <taxon>Bacteria</taxon>
        <taxon>Bacillati</taxon>
        <taxon>Actinomycetota</taxon>
        <taxon>Actinomycetes</taxon>
        <taxon>Micrococcales</taxon>
        <taxon>Cellulomonadaceae</taxon>
        <taxon>Oerskovia</taxon>
    </lineage>
</organism>
<dbReference type="Gene3D" id="3.40.228.10">
    <property type="entry name" value="Dimethylsulfoxide Reductase, domain 2"/>
    <property type="match status" value="1"/>
</dbReference>
<dbReference type="Gene3D" id="3.40.50.740">
    <property type="match status" value="2"/>
</dbReference>
<dbReference type="InterPro" id="IPR006657">
    <property type="entry name" value="MoPterin_dinucl-bd_dom"/>
</dbReference>
<dbReference type="GO" id="GO:0042773">
    <property type="term" value="P:ATP synthesis coupled electron transport"/>
    <property type="evidence" value="ECO:0007669"/>
    <property type="project" value="InterPro"/>
</dbReference>
<keyword evidence="4" id="KW-0001">2Fe-2S</keyword>
<evidence type="ECO:0000256" key="7">
    <source>
        <dbReference type="ARBA" id="ARBA00023004"/>
    </source>
</evidence>
<dbReference type="Pfam" id="PF01568">
    <property type="entry name" value="Molydop_binding"/>
    <property type="match status" value="1"/>
</dbReference>
<keyword evidence="6" id="KW-1278">Translocase</keyword>
<dbReference type="PROSITE" id="PS51085">
    <property type="entry name" value="2FE2S_FER_2"/>
    <property type="match status" value="1"/>
</dbReference>
<dbReference type="InterPro" id="IPR001041">
    <property type="entry name" value="2Fe-2S_ferredoxin-type"/>
</dbReference>
<feature type="domain" description="2Fe-2S ferredoxin-type" evidence="12">
    <location>
        <begin position="25"/>
        <end position="112"/>
    </location>
</feature>
<dbReference type="SUPFAM" id="SSF50692">
    <property type="entry name" value="ADC-like"/>
    <property type="match status" value="1"/>
</dbReference>
<evidence type="ECO:0000256" key="1">
    <source>
        <dbReference type="ARBA" id="ARBA00001966"/>
    </source>
</evidence>
<dbReference type="SUPFAM" id="SSF54862">
    <property type="entry name" value="4Fe-4S ferredoxins"/>
    <property type="match status" value="1"/>
</dbReference>
<evidence type="ECO:0000256" key="4">
    <source>
        <dbReference type="ARBA" id="ARBA00022714"/>
    </source>
</evidence>
<name>A0A163S9C6_9CELL</name>
<dbReference type="STRING" id="43678.OJAG_11600"/>
<dbReference type="InterPro" id="IPR050123">
    <property type="entry name" value="Prok_molybdopt-oxidoreductase"/>
</dbReference>
<evidence type="ECO:0000259" key="13">
    <source>
        <dbReference type="PROSITE" id="PS51669"/>
    </source>
</evidence>